<keyword evidence="7" id="KW-1185">Reference proteome</keyword>
<dbReference type="Pfam" id="PF13377">
    <property type="entry name" value="Peripla_BP_3"/>
    <property type="match status" value="1"/>
</dbReference>
<dbReference type="PROSITE" id="PS00356">
    <property type="entry name" value="HTH_LACI_1"/>
    <property type="match status" value="1"/>
</dbReference>
<feature type="domain" description="HTH lacI-type" evidence="5">
    <location>
        <begin position="20"/>
        <end position="74"/>
    </location>
</feature>
<comment type="caution">
    <text evidence="6">The sequence shown here is derived from an EMBL/GenBank/DDBJ whole genome shotgun (WGS) entry which is preliminary data.</text>
</comment>
<accession>A0ABU2LJT0</accession>
<dbReference type="CDD" id="cd01392">
    <property type="entry name" value="HTH_LacI"/>
    <property type="match status" value="1"/>
</dbReference>
<evidence type="ECO:0000313" key="7">
    <source>
        <dbReference type="Proteomes" id="UP001183420"/>
    </source>
</evidence>
<dbReference type="InterPro" id="IPR046335">
    <property type="entry name" value="LacI/GalR-like_sensor"/>
</dbReference>
<organism evidence="6 7">
    <name type="scientific">Streptomyces millisiae</name>
    <dbReference type="NCBI Taxonomy" id="3075542"/>
    <lineage>
        <taxon>Bacteria</taxon>
        <taxon>Bacillati</taxon>
        <taxon>Actinomycetota</taxon>
        <taxon>Actinomycetes</taxon>
        <taxon>Kitasatosporales</taxon>
        <taxon>Streptomycetaceae</taxon>
        <taxon>Streptomyces</taxon>
    </lineage>
</organism>
<keyword evidence="1" id="KW-0805">Transcription regulation</keyword>
<dbReference type="SMART" id="SM00354">
    <property type="entry name" value="HTH_LACI"/>
    <property type="match status" value="1"/>
</dbReference>
<evidence type="ECO:0000259" key="5">
    <source>
        <dbReference type="PROSITE" id="PS50932"/>
    </source>
</evidence>
<name>A0ABU2LJT0_9ACTN</name>
<dbReference type="Proteomes" id="UP001183420">
    <property type="component" value="Unassembled WGS sequence"/>
</dbReference>
<sequence length="344" mass="36951">MTDPPDARSPGASGNRKPPATIYDIARTAGVSPSTVSRALNKPGRINARTERRIRDVAEELGYRRNPMAGALPTGRTGTIGLIVSDVTNPVYFDLIHGAERVIASEGHTLVLADAQESPDTESETAERLLLSVDGLLLVGSRLDDARILELAEHKPLVLVNRSVPGLPGIVPDPLPGIRKALDHLASLGHRSIAFLSGPATSWMSGVRWETLLDEALRRDIGIVEIGPGIPTLEGGRQSLRRVRAARVTAVVAYNDLMAIGLLQAAKAADVDVPEDLSIIGFDDIFGSSLTTPTITTIRSPLDRVGETAIRRLIAELDEDDHSADVTLFTEFIERESTAPPRAR</sequence>
<dbReference type="InterPro" id="IPR028082">
    <property type="entry name" value="Peripla_BP_I"/>
</dbReference>
<gene>
    <name evidence="6" type="ORF">RNC47_05740</name>
</gene>
<dbReference type="Gene3D" id="1.10.260.40">
    <property type="entry name" value="lambda repressor-like DNA-binding domains"/>
    <property type="match status" value="1"/>
</dbReference>
<dbReference type="PRINTS" id="PR00036">
    <property type="entry name" value="HTHLACI"/>
</dbReference>
<dbReference type="Gene3D" id="3.40.50.2300">
    <property type="match status" value="2"/>
</dbReference>
<evidence type="ECO:0000256" key="2">
    <source>
        <dbReference type="ARBA" id="ARBA00023125"/>
    </source>
</evidence>
<dbReference type="Pfam" id="PF00356">
    <property type="entry name" value="LacI"/>
    <property type="match status" value="1"/>
</dbReference>
<feature type="region of interest" description="Disordered" evidence="4">
    <location>
        <begin position="1"/>
        <end position="20"/>
    </location>
</feature>
<reference evidence="7" key="1">
    <citation type="submission" date="2023-07" db="EMBL/GenBank/DDBJ databases">
        <title>30 novel species of actinomycetes from the DSMZ collection.</title>
        <authorList>
            <person name="Nouioui I."/>
        </authorList>
    </citation>
    <scope>NUCLEOTIDE SEQUENCE [LARGE SCALE GENOMIC DNA]</scope>
    <source>
        <strain evidence="7">DSM 44918</strain>
    </source>
</reference>
<keyword evidence="3" id="KW-0804">Transcription</keyword>
<dbReference type="SUPFAM" id="SSF53822">
    <property type="entry name" value="Periplasmic binding protein-like I"/>
    <property type="match status" value="1"/>
</dbReference>
<keyword evidence="2 6" id="KW-0238">DNA-binding</keyword>
<dbReference type="PROSITE" id="PS50932">
    <property type="entry name" value="HTH_LACI_2"/>
    <property type="match status" value="1"/>
</dbReference>
<dbReference type="PANTHER" id="PTHR30146">
    <property type="entry name" value="LACI-RELATED TRANSCRIPTIONAL REPRESSOR"/>
    <property type="match status" value="1"/>
</dbReference>
<dbReference type="PANTHER" id="PTHR30146:SF138">
    <property type="entry name" value="TRANSCRIPTIONAL REGULATORY PROTEIN"/>
    <property type="match status" value="1"/>
</dbReference>
<evidence type="ECO:0000313" key="6">
    <source>
        <dbReference type="EMBL" id="MDT0317845.1"/>
    </source>
</evidence>
<protein>
    <submittedName>
        <fullName evidence="6">LacI family DNA-binding transcriptional regulator</fullName>
    </submittedName>
</protein>
<dbReference type="InterPro" id="IPR000843">
    <property type="entry name" value="HTH_LacI"/>
</dbReference>
<dbReference type="GO" id="GO:0003677">
    <property type="term" value="F:DNA binding"/>
    <property type="evidence" value="ECO:0007669"/>
    <property type="project" value="UniProtKB-KW"/>
</dbReference>
<dbReference type="CDD" id="cd06267">
    <property type="entry name" value="PBP1_LacI_sugar_binding-like"/>
    <property type="match status" value="1"/>
</dbReference>
<dbReference type="InterPro" id="IPR010982">
    <property type="entry name" value="Lambda_DNA-bd_dom_sf"/>
</dbReference>
<evidence type="ECO:0000256" key="3">
    <source>
        <dbReference type="ARBA" id="ARBA00023163"/>
    </source>
</evidence>
<dbReference type="SUPFAM" id="SSF47413">
    <property type="entry name" value="lambda repressor-like DNA-binding domains"/>
    <property type="match status" value="1"/>
</dbReference>
<dbReference type="RefSeq" id="WP_311596054.1">
    <property type="nucleotide sequence ID" value="NZ_JAVREM010000003.1"/>
</dbReference>
<evidence type="ECO:0000256" key="4">
    <source>
        <dbReference type="SAM" id="MobiDB-lite"/>
    </source>
</evidence>
<dbReference type="EMBL" id="JAVREM010000003">
    <property type="protein sequence ID" value="MDT0317845.1"/>
    <property type="molecule type" value="Genomic_DNA"/>
</dbReference>
<evidence type="ECO:0000256" key="1">
    <source>
        <dbReference type="ARBA" id="ARBA00023015"/>
    </source>
</evidence>
<proteinExistence type="predicted"/>